<feature type="compositionally biased region" description="Low complexity" evidence="1">
    <location>
        <begin position="281"/>
        <end position="290"/>
    </location>
</feature>
<keyword evidence="3" id="KW-1185">Reference proteome</keyword>
<feature type="compositionally biased region" description="Polar residues" evidence="1">
    <location>
        <begin position="495"/>
        <end position="505"/>
    </location>
</feature>
<protein>
    <submittedName>
        <fullName evidence="2">Predicted protein</fullName>
    </submittedName>
</protein>
<dbReference type="OrthoDB" id="2590746at2759"/>
<organism evidence="3">
    <name type="scientific">Laccaria bicolor (strain S238N-H82 / ATCC MYA-4686)</name>
    <name type="common">Bicoloured deceiver</name>
    <name type="synonym">Laccaria laccata var. bicolor</name>
    <dbReference type="NCBI Taxonomy" id="486041"/>
    <lineage>
        <taxon>Eukaryota</taxon>
        <taxon>Fungi</taxon>
        <taxon>Dikarya</taxon>
        <taxon>Basidiomycota</taxon>
        <taxon>Agaricomycotina</taxon>
        <taxon>Agaricomycetes</taxon>
        <taxon>Agaricomycetidae</taxon>
        <taxon>Agaricales</taxon>
        <taxon>Agaricineae</taxon>
        <taxon>Hydnangiaceae</taxon>
        <taxon>Laccaria</taxon>
    </lineage>
</organism>
<feature type="region of interest" description="Disordered" evidence="1">
    <location>
        <begin position="1"/>
        <end position="123"/>
    </location>
</feature>
<name>B0D7F5_LACBS</name>
<dbReference type="AlphaFoldDB" id="B0D7F5"/>
<feature type="compositionally biased region" description="Low complexity" evidence="1">
    <location>
        <begin position="716"/>
        <end position="731"/>
    </location>
</feature>
<feature type="compositionally biased region" description="Basic and acidic residues" evidence="1">
    <location>
        <begin position="661"/>
        <end position="674"/>
    </location>
</feature>
<dbReference type="RefSeq" id="XP_001879736.1">
    <property type="nucleotide sequence ID" value="XM_001879701.1"/>
</dbReference>
<feature type="compositionally biased region" description="Polar residues" evidence="1">
    <location>
        <begin position="815"/>
        <end position="824"/>
    </location>
</feature>
<feature type="compositionally biased region" description="Polar residues" evidence="1">
    <location>
        <begin position="13"/>
        <end position="24"/>
    </location>
</feature>
<proteinExistence type="predicted"/>
<feature type="compositionally biased region" description="Acidic residues" evidence="1">
    <location>
        <begin position="781"/>
        <end position="797"/>
    </location>
</feature>
<evidence type="ECO:0000313" key="3">
    <source>
        <dbReference type="Proteomes" id="UP000001194"/>
    </source>
</evidence>
<dbReference type="InParanoid" id="B0D7F5"/>
<feature type="compositionally biased region" description="Low complexity" evidence="1">
    <location>
        <begin position="242"/>
        <end position="259"/>
    </location>
</feature>
<feature type="compositionally biased region" description="Low complexity" evidence="1">
    <location>
        <begin position="370"/>
        <end position="387"/>
    </location>
</feature>
<feature type="region of interest" description="Disordered" evidence="1">
    <location>
        <begin position="813"/>
        <end position="836"/>
    </location>
</feature>
<sequence length="958" mass="101678">MFSSFVSFLPSFNPLTSTEQQPQPFKQDYQTDDDEPDPDSTQKPPQQEQQQGDEQPTQKLKDKPANEVQLVPPNGRPPSGVTPTGDSFAGGGATPTSASTSGRKSTDGASLARTSSDRSDASLPVNYGSSTASFASVASTSTTASTRRTIIPLYNLQAHNVMTNVIVDAGTDAKIAKFQKRGMELIDLAVIEPVEVWGERDKEAKQGGLRISVDEMGAVVALTPNKGSLASSRNTAGFLQPRTSSRPATPSAASSALSLHSETVPLAPQPQVVLTPPTSQSTHSTDATPTPSSPTPKPSSMNPSGSKRNIFGKLFNKRNGTAKDPPSNGADRASAPNSPAFATFSMTPVKEPTTRGNPTPLRLMSPPTSPNSQQTTPTQRAPQTPRPADVDISPISPTPTVAPSKGHGRNLSLTNAISSSIRNNKNRLSAVMVDGIVRRGSRDGSPNSTIGGLRGNNHSALSLAGTGSRGSVDSLSQAASHGLLPIPPAMGAQEATVTPSPTPSRQLQLRPPILGIQPTFVSSATTSSDLGSPLVTGTGGTTFEAQQQEKESKQSLAGQKALLYVWLVRKWLKRRPAVDGGGILGLHLPGALLPSASAYGKDGAAAFSQQQQMIEGLGPVEVRFEWKRAKGASGKSGKRGRKSLRRGMAVSQGGAGDNENEEKPREVRKERSVPEDLGLEAGVDPESSSRKQRRATMQVTAEERLKLEEKKRWSRRLSGQSFSTGTTTTLSEEANGPPASPVPSRNPQPPSSPMPGGKSMDRVVSGSPARKRLSLKKDLDDSGEYDAGEESDPEDSETPWICTLKIRRVGGDANLSRTSSSMNGHENGGHSKAASSANVGTGILRLKVGTLSPTPHHPKVVAMLKVPFPLPDVEVERMGVVKRRGVGAPARQTYAGLTLTAEEIKDVAHKFLQWAWRLLFLDITQKTSPPTARHQSAENYNSEDEAFIEGPDEYTFLD</sequence>
<dbReference type="GeneID" id="6075560"/>
<feature type="region of interest" description="Disordered" evidence="1">
    <location>
        <begin position="483"/>
        <end position="505"/>
    </location>
</feature>
<dbReference type="PANTHER" id="PTHR48125:SF10">
    <property type="entry name" value="OS12G0136300 PROTEIN"/>
    <property type="match status" value="1"/>
</dbReference>
<dbReference type="HOGENOM" id="CLU_008090_0_0_1"/>
<dbReference type="PANTHER" id="PTHR48125">
    <property type="entry name" value="LP07818P1"/>
    <property type="match status" value="1"/>
</dbReference>
<feature type="region of interest" description="Disordered" evidence="1">
    <location>
        <begin position="230"/>
        <end position="411"/>
    </location>
</feature>
<dbReference type="KEGG" id="lbc:LACBIDRAFT_326144"/>
<reference evidence="2 3" key="1">
    <citation type="journal article" date="2008" name="Nature">
        <title>The genome of Laccaria bicolor provides insights into mycorrhizal symbiosis.</title>
        <authorList>
            <person name="Martin F."/>
            <person name="Aerts A."/>
            <person name="Ahren D."/>
            <person name="Brun A."/>
            <person name="Danchin E.G.J."/>
            <person name="Duchaussoy F."/>
            <person name="Gibon J."/>
            <person name="Kohler A."/>
            <person name="Lindquist E."/>
            <person name="Pereda V."/>
            <person name="Salamov A."/>
            <person name="Shapiro H.J."/>
            <person name="Wuyts J."/>
            <person name="Blaudez D."/>
            <person name="Buee M."/>
            <person name="Brokstein P."/>
            <person name="Canbaeck B."/>
            <person name="Cohen D."/>
            <person name="Courty P.E."/>
            <person name="Coutinho P.M."/>
            <person name="Delaruelle C."/>
            <person name="Detter J.C."/>
            <person name="Deveau A."/>
            <person name="DiFazio S."/>
            <person name="Duplessis S."/>
            <person name="Fraissinet-Tachet L."/>
            <person name="Lucic E."/>
            <person name="Frey-Klett P."/>
            <person name="Fourrey C."/>
            <person name="Feussner I."/>
            <person name="Gay G."/>
            <person name="Grimwood J."/>
            <person name="Hoegger P.J."/>
            <person name="Jain P."/>
            <person name="Kilaru S."/>
            <person name="Labbe J."/>
            <person name="Lin Y.C."/>
            <person name="Legue V."/>
            <person name="Le Tacon F."/>
            <person name="Marmeisse R."/>
            <person name="Melayah D."/>
            <person name="Montanini B."/>
            <person name="Muratet M."/>
            <person name="Nehls U."/>
            <person name="Niculita-Hirzel H."/>
            <person name="Oudot-Le Secq M.P."/>
            <person name="Peter M."/>
            <person name="Quesneville H."/>
            <person name="Rajashekar B."/>
            <person name="Reich M."/>
            <person name="Rouhier N."/>
            <person name="Schmutz J."/>
            <person name="Yin T."/>
            <person name="Chalot M."/>
            <person name="Henrissat B."/>
            <person name="Kuees U."/>
            <person name="Lucas S."/>
            <person name="Van de Peer Y."/>
            <person name="Podila G.K."/>
            <person name="Polle A."/>
            <person name="Pukkila P.J."/>
            <person name="Richardson P.M."/>
            <person name="Rouze P."/>
            <person name="Sanders I.R."/>
            <person name="Stajich J.E."/>
            <person name="Tunlid A."/>
            <person name="Tuskan G."/>
            <person name="Grigoriev I.V."/>
        </authorList>
    </citation>
    <scope>NUCLEOTIDE SEQUENCE [LARGE SCALE GENOMIC DNA]</scope>
    <source>
        <strain evidence="3">S238N-H82 / ATCC MYA-4686</strain>
    </source>
</reference>
<accession>B0D7F5</accession>
<feature type="compositionally biased region" description="Polar residues" evidence="1">
    <location>
        <begin position="94"/>
        <end position="103"/>
    </location>
</feature>
<feature type="compositionally biased region" description="Low complexity" evidence="1">
    <location>
        <begin position="39"/>
        <end position="58"/>
    </location>
</feature>
<evidence type="ECO:0000256" key="1">
    <source>
        <dbReference type="SAM" id="MobiDB-lite"/>
    </source>
</evidence>
<feature type="compositionally biased region" description="Basic residues" evidence="1">
    <location>
        <begin position="636"/>
        <end position="645"/>
    </location>
</feature>
<feature type="compositionally biased region" description="Basic and acidic residues" evidence="1">
    <location>
        <begin position="701"/>
        <end position="711"/>
    </location>
</feature>
<dbReference type="EMBL" id="DS547099">
    <property type="protein sequence ID" value="EDR09387.1"/>
    <property type="molecule type" value="Genomic_DNA"/>
</dbReference>
<feature type="compositionally biased region" description="Pro residues" evidence="1">
    <location>
        <begin position="738"/>
        <end position="753"/>
    </location>
</feature>
<dbReference type="Proteomes" id="UP000001194">
    <property type="component" value="Unassembled WGS sequence"/>
</dbReference>
<feature type="region of interest" description="Disordered" evidence="1">
    <location>
        <begin position="628"/>
        <end position="801"/>
    </location>
</feature>
<gene>
    <name evidence="2" type="ORF">LACBIDRAFT_326144</name>
</gene>
<evidence type="ECO:0000313" key="2">
    <source>
        <dbReference type="EMBL" id="EDR09387.1"/>
    </source>
</evidence>